<reference evidence="23 24" key="1">
    <citation type="submission" date="2014-02" db="EMBL/GenBank/DDBJ databases">
        <authorList>
            <person name="Genoscope - CEA"/>
        </authorList>
    </citation>
    <scope>NUCLEOTIDE SEQUENCE [LARGE SCALE GENOMIC DNA]</scope>
    <source>
        <strain evidence="23 24">CS03</strain>
    </source>
</reference>
<sequence length="502" mass="54286">MIIKRIKVADRNLRDLLAPWGVDTPELPLREMTLDSRKAAAGDLFVAVKGHQTDGRKYIPQAIAQGVAAVIAEAKGKTDNGTIQAMHGVPVIYLDDLNNKLSKLAGEFYQHPGNKLKLVGVTGTNGKTTTTQLLAQWSQGLGEISAVMGTVGNGLLGMIVPSENTTGSAVDIQLDLQQLVNQKATFAAMEVSSHGLVQGRVAALPFQAAVFTNLSRDHLDYHGDMENYEEAKWLLFSSHDVKQKIINADDDVGQKWLARLPEAVAVTMENRLPENWSGRWLSASDTHYHDKGASITFTSSWGQGTLHSPLMGAFNVSNLLLALATLLSLEYPLQKLLETASCLEPVCGRMEVFAAPGRPTVVVDYAHTPDALEKALSAARLHCKGQLWCVFGCGGDRDKGKRSLMGGIAEQGADRVVVTDDNPRSEEPHSIVEDILTGFIDPGRAMAIHGRVEAVTSAIMQAAEEDVVLVAGKGHEDYQLVGNRRLDYSDRLTVARLLGVIA</sequence>
<feature type="binding site" evidence="18">
    <location>
        <position position="472"/>
    </location>
    <ligand>
        <name>meso-2,6-diaminopimelate</name>
        <dbReference type="ChEBI" id="CHEBI:57791"/>
    </ligand>
</feature>
<evidence type="ECO:0000256" key="7">
    <source>
        <dbReference type="ARBA" id="ARBA00022842"/>
    </source>
</evidence>
<feature type="binding site" evidence="18">
    <location>
        <begin position="421"/>
        <end position="424"/>
    </location>
    <ligand>
        <name>meso-2,6-diaminopimelate</name>
        <dbReference type="ChEBI" id="CHEBI:57791"/>
    </ligand>
</feature>
<evidence type="ECO:0000256" key="1">
    <source>
        <dbReference type="ARBA" id="ARBA00005898"/>
    </source>
</evidence>
<dbReference type="EC" id="6.3.2.13" evidence="13 18"/>
<evidence type="ECO:0000256" key="11">
    <source>
        <dbReference type="ARBA" id="ARBA00023316"/>
    </source>
</evidence>
<dbReference type="SUPFAM" id="SSF53244">
    <property type="entry name" value="MurD-like peptide ligases, peptide-binding domain"/>
    <property type="match status" value="1"/>
</dbReference>
<proteinExistence type="inferred from homology"/>
<feature type="binding site" evidence="18">
    <location>
        <position position="198"/>
    </location>
    <ligand>
        <name>UDP-N-acetyl-alpha-D-muramoyl-L-alanyl-D-glutamate</name>
        <dbReference type="ChEBI" id="CHEBI:83900"/>
    </ligand>
</feature>
<feature type="binding site" evidence="18">
    <location>
        <position position="164"/>
    </location>
    <ligand>
        <name>UDP-N-acetyl-alpha-D-muramoyl-L-alanyl-D-glutamate</name>
        <dbReference type="ChEBI" id="CHEBI:83900"/>
    </ligand>
</feature>
<keyword evidence="9 18" id="KW-0573">Peptidoglycan synthesis</keyword>
<comment type="function">
    <text evidence="18">Catalyzes the addition of meso-diaminopimelic acid to the nucleotide precursor UDP-N-acetylmuramoyl-L-alanyl-D-glutamate (UMAG) in the biosynthesis of bacterial cell-wall peptidoglycan.</text>
</comment>
<feature type="binding site" evidence="18">
    <location>
        <begin position="123"/>
        <end position="129"/>
    </location>
    <ligand>
        <name>ATP</name>
        <dbReference type="ChEBI" id="CHEBI:30616"/>
    </ligand>
</feature>
<dbReference type="Pfam" id="PF02875">
    <property type="entry name" value="Mur_ligase_C"/>
    <property type="match status" value="1"/>
</dbReference>
<feature type="domain" description="Mur ligase central" evidence="22">
    <location>
        <begin position="121"/>
        <end position="325"/>
    </location>
</feature>
<keyword evidence="3 18" id="KW-0436">Ligase</keyword>
<gene>
    <name evidence="18 23" type="primary">murE</name>
    <name evidence="23" type="ORF">XBW1_3916</name>
</gene>
<dbReference type="GO" id="GO:0005737">
    <property type="term" value="C:cytoplasm"/>
    <property type="evidence" value="ECO:0007669"/>
    <property type="project" value="UniProtKB-SubCell"/>
</dbReference>
<dbReference type="InterPro" id="IPR035911">
    <property type="entry name" value="MurE/MurF_N"/>
</dbReference>
<dbReference type="GO" id="GO:0008765">
    <property type="term" value="F:UDP-N-acetylmuramoylalanyl-D-glutamate-2,6-diaminopimelate ligase activity"/>
    <property type="evidence" value="ECO:0007669"/>
    <property type="project" value="UniProtKB-UniRule"/>
</dbReference>
<dbReference type="EMBL" id="FO818637">
    <property type="protein sequence ID" value="CDM91272.1"/>
    <property type="molecule type" value="Genomic_DNA"/>
</dbReference>
<comment type="pathway">
    <text evidence="18 19">Cell wall biogenesis; peptidoglycan biosynthesis.</text>
</comment>
<comment type="PTM">
    <text evidence="18">Carboxylation is probably crucial for Mg(2+) binding and, consequently, for the gamma-phosphate positioning of ATP.</text>
</comment>
<evidence type="ECO:0000256" key="12">
    <source>
        <dbReference type="ARBA" id="ARBA00050251"/>
    </source>
</evidence>
<feature type="modified residue" description="N6-carboxylysine" evidence="18">
    <location>
        <position position="232"/>
    </location>
</feature>
<evidence type="ECO:0000313" key="24">
    <source>
        <dbReference type="Proteomes" id="UP000032930"/>
    </source>
</evidence>
<evidence type="ECO:0000256" key="13">
    <source>
        <dbReference type="ARBA" id="ARBA00066633"/>
    </source>
</evidence>
<keyword evidence="4 18" id="KW-0132">Cell division</keyword>
<evidence type="ECO:0000256" key="14">
    <source>
        <dbReference type="ARBA" id="ARBA00072883"/>
    </source>
</evidence>
<name>A0A0B6XBS6_XENBV</name>
<feature type="binding site" evidence="18">
    <location>
        <position position="200"/>
    </location>
    <ligand>
        <name>UDP-N-acetyl-alpha-D-muramoyl-L-alanyl-D-glutamate</name>
        <dbReference type="ChEBI" id="CHEBI:83900"/>
    </ligand>
</feature>
<dbReference type="PANTHER" id="PTHR23135:SF4">
    <property type="entry name" value="UDP-N-ACETYLMURAMOYL-L-ALANYL-D-GLUTAMATE--2,6-DIAMINOPIMELATE LIGASE MURE HOMOLOG, CHLOROPLASTIC"/>
    <property type="match status" value="1"/>
</dbReference>
<dbReference type="KEGG" id="xbv:XBW1_3916"/>
<dbReference type="NCBIfam" id="NF001126">
    <property type="entry name" value="PRK00139.1-4"/>
    <property type="match status" value="1"/>
</dbReference>
<evidence type="ECO:0000256" key="5">
    <source>
        <dbReference type="ARBA" id="ARBA00022741"/>
    </source>
</evidence>
<feature type="binding site" evidence="18">
    <location>
        <position position="36"/>
    </location>
    <ligand>
        <name>UDP-N-acetyl-alpha-D-muramoyl-L-alanyl-D-glutamate</name>
        <dbReference type="ChEBI" id="CHEBI:83900"/>
    </ligand>
</feature>
<dbReference type="Gene3D" id="3.40.1190.10">
    <property type="entry name" value="Mur-like, catalytic domain"/>
    <property type="match status" value="1"/>
</dbReference>
<evidence type="ECO:0000256" key="4">
    <source>
        <dbReference type="ARBA" id="ARBA00022618"/>
    </source>
</evidence>
<organism evidence="23 24">
    <name type="scientific">Xenorhabdus bovienii</name>
    <name type="common">Xenorhabdus nematophila subsp. bovienii</name>
    <dbReference type="NCBI Taxonomy" id="40576"/>
    <lineage>
        <taxon>Bacteria</taxon>
        <taxon>Pseudomonadati</taxon>
        <taxon>Pseudomonadota</taxon>
        <taxon>Gammaproteobacteria</taxon>
        <taxon>Enterobacterales</taxon>
        <taxon>Morganellaceae</taxon>
        <taxon>Xenorhabdus</taxon>
    </lineage>
</organism>
<evidence type="ECO:0000259" key="21">
    <source>
        <dbReference type="Pfam" id="PF02875"/>
    </source>
</evidence>
<dbReference type="GO" id="GO:0071555">
    <property type="term" value="P:cell wall organization"/>
    <property type="evidence" value="ECO:0007669"/>
    <property type="project" value="UniProtKB-KW"/>
</dbReference>
<evidence type="ECO:0000259" key="20">
    <source>
        <dbReference type="Pfam" id="PF01225"/>
    </source>
</evidence>
<evidence type="ECO:0000256" key="10">
    <source>
        <dbReference type="ARBA" id="ARBA00023306"/>
    </source>
</evidence>
<feature type="domain" description="Mur ligase N-terminal catalytic" evidence="20">
    <location>
        <begin position="31"/>
        <end position="109"/>
    </location>
</feature>
<feature type="binding site" evidence="18">
    <location>
        <position position="397"/>
    </location>
    <ligand>
        <name>meso-2,6-diaminopimelate</name>
        <dbReference type="ChEBI" id="CHEBI:57791"/>
    </ligand>
</feature>
<feature type="binding site" evidence="18">
    <location>
        <position position="34"/>
    </location>
    <ligand>
        <name>UDP-N-acetyl-alpha-D-muramoyl-L-alanyl-D-glutamate</name>
        <dbReference type="ChEBI" id="CHEBI:83900"/>
    </ligand>
</feature>
<comment type="similarity">
    <text evidence="1 18">Belongs to the MurCDEF family. MurE subfamily.</text>
</comment>
<dbReference type="PANTHER" id="PTHR23135">
    <property type="entry name" value="MUR LIGASE FAMILY MEMBER"/>
    <property type="match status" value="1"/>
</dbReference>
<dbReference type="InterPro" id="IPR000713">
    <property type="entry name" value="Mur_ligase_N"/>
</dbReference>
<feature type="binding site" evidence="18">
    <location>
        <position position="192"/>
    </location>
    <ligand>
        <name>UDP-N-acetyl-alpha-D-muramoyl-L-alanyl-D-glutamate</name>
        <dbReference type="ChEBI" id="CHEBI:83900"/>
    </ligand>
</feature>
<evidence type="ECO:0000256" key="8">
    <source>
        <dbReference type="ARBA" id="ARBA00022960"/>
    </source>
</evidence>
<dbReference type="AlphaFoldDB" id="A0A0B6XBS6"/>
<dbReference type="InterPro" id="IPR036565">
    <property type="entry name" value="Mur-like_cat_sf"/>
</dbReference>
<dbReference type="GO" id="GO:0008360">
    <property type="term" value="P:regulation of cell shape"/>
    <property type="evidence" value="ECO:0007669"/>
    <property type="project" value="UniProtKB-KW"/>
</dbReference>
<feature type="binding site" evidence="18">
    <location>
        <position position="476"/>
    </location>
    <ligand>
        <name>meso-2,6-diaminopimelate</name>
        <dbReference type="ChEBI" id="CHEBI:57791"/>
    </ligand>
</feature>
<dbReference type="InterPro" id="IPR036615">
    <property type="entry name" value="Mur_ligase_C_dom_sf"/>
</dbReference>
<dbReference type="NCBIfam" id="TIGR01085">
    <property type="entry name" value="murE"/>
    <property type="match status" value="1"/>
</dbReference>
<dbReference type="Pfam" id="PF08245">
    <property type="entry name" value="Mur_ligase_M"/>
    <property type="match status" value="1"/>
</dbReference>
<dbReference type="FunFam" id="3.40.1190.10:FF:000006">
    <property type="entry name" value="UDP-N-acetylmuramoyl-L-alanyl-D-glutamate--2,6-diaminopimelate ligase"/>
    <property type="match status" value="1"/>
</dbReference>
<feature type="short sequence motif" description="Meso-diaminopimelate recognition motif" evidence="18">
    <location>
        <begin position="421"/>
        <end position="424"/>
    </location>
</feature>
<feature type="binding site" evidence="18">
    <location>
        <begin position="51"/>
        <end position="53"/>
    </location>
    <ligand>
        <name>UDP-N-acetyl-alpha-D-muramoyl-L-alanyl-D-glutamate</name>
        <dbReference type="ChEBI" id="CHEBI:83900"/>
    </ligand>
</feature>
<keyword evidence="7 18" id="KW-0460">Magnesium</keyword>
<keyword evidence="8 18" id="KW-0133">Cell shape</keyword>
<evidence type="ECO:0000256" key="18">
    <source>
        <dbReference type="HAMAP-Rule" id="MF_00208"/>
    </source>
</evidence>
<dbReference type="SUPFAM" id="SSF63418">
    <property type="entry name" value="MurE/MurF N-terminal domain"/>
    <property type="match status" value="1"/>
</dbReference>
<dbReference type="HAMAP" id="MF_00208">
    <property type="entry name" value="MurE"/>
    <property type="match status" value="1"/>
</dbReference>
<dbReference type="InterPro" id="IPR013221">
    <property type="entry name" value="Mur_ligase_cen"/>
</dbReference>
<dbReference type="GO" id="GO:0009252">
    <property type="term" value="P:peptidoglycan biosynthetic process"/>
    <property type="evidence" value="ECO:0007669"/>
    <property type="project" value="UniProtKB-UniRule"/>
</dbReference>
<dbReference type="NCBIfam" id="NF001123">
    <property type="entry name" value="PRK00139.1-1"/>
    <property type="match status" value="1"/>
</dbReference>
<comment type="catalytic activity">
    <reaction evidence="12 18">
        <text>UDP-N-acetyl-alpha-D-muramoyl-L-alanyl-D-glutamate + meso-2,6-diaminopimelate + ATP = UDP-N-acetyl-alpha-D-muramoyl-L-alanyl-gamma-D-glutamyl-meso-2,6-diaminopimelate + ADP + phosphate + H(+)</text>
        <dbReference type="Rhea" id="RHEA:23676"/>
        <dbReference type="ChEBI" id="CHEBI:15378"/>
        <dbReference type="ChEBI" id="CHEBI:30616"/>
        <dbReference type="ChEBI" id="CHEBI:43474"/>
        <dbReference type="ChEBI" id="CHEBI:57791"/>
        <dbReference type="ChEBI" id="CHEBI:83900"/>
        <dbReference type="ChEBI" id="CHEBI:83905"/>
        <dbReference type="ChEBI" id="CHEBI:456216"/>
        <dbReference type="EC" id="6.3.2.13"/>
    </reaction>
</comment>
<keyword evidence="6 18" id="KW-0067">ATP-binding</keyword>
<dbReference type="FunFam" id="3.90.190.20:FF:000006">
    <property type="entry name" value="UDP-N-acetylmuramoyl-L-alanyl-D-glutamate--2,6-diaminopimelate ligase"/>
    <property type="match status" value="1"/>
</dbReference>
<evidence type="ECO:0000259" key="22">
    <source>
        <dbReference type="Pfam" id="PF08245"/>
    </source>
</evidence>
<dbReference type="GO" id="GO:0005524">
    <property type="term" value="F:ATP binding"/>
    <property type="evidence" value="ECO:0007669"/>
    <property type="project" value="UniProtKB-UniRule"/>
</dbReference>
<dbReference type="GO" id="GO:0051301">
    <property type="term" value="P:cell division"/>
    <property type="evidence" value="ECO:0007669"/>
    <property type="project" value="UniProtKB-KW"/>
</dbReference>
<evidence type="ECO:0000256" key="3">
    <source>
        <dbReference type="ARBA" id="ARBA00022598"/>
    </source>
</evidence>
<dbReference type="InterPro" id="IPR004101">
    <property type="entry name" value="Mur_ligase_C"/>
</dbReference>
<evidence type="ECO:0000256" key="2">
    <source>
        <dbReference type="ARBA" id="ARBA00022490"/>
    </source>
</evidence>
<keyword evidence="5 18" id="KW-0547">Nucleotide-binding</keyword>
<dbReference type="UniPathway" id="UPA00219"/>
<evidence type="ECO:0000313" key="23">
    <source>
        <dbReference type="EMBL" id="CDM91272.1"/>
    </source>
</evidence>
<dbReference type="Gene3D" id="3.40.1390.10">
    <property type="entry name" value="MurE/MurF, N-terminal domain"/>
    <property type="match status" value="1"/>
</dbReference>
<accession>A0A0B6XBS6</accession>
<dbReference type="Pfam" id="PF01225">
    <property type="entry name" value="Mur_ligase"/>
    <property type="match status" value="1"/>
</dbReference>
<comment type="subcellular location">
    <subcellularLocation>
        <location evidence="18 19">Cytoplasm</location>
    </subcellularLocation>
</comment>
<dbReference type="InterPro" id="IPR005761">
    <property type="entry name" value="UDP-N-AcMur-Glu-dNH2Pim_ligase"/>
</dbReference>
<evidence type="ECO:0000256" key="16">
    <source>
        <dbReference type="ARBA" id="ARBA00076158"/>
    </source>
</evidence>
<evidence type="ECO:0000256" key="19">
    <source>
        <dbReference type="RuleBase" id="RU004135"/>
    </source>
</evidence>
<dbReference type="SUPFAM" id="SSF53623">
    <property type="entry name" value="MurD-like peptide ligases, catalytic domain"/>
    <property type="match status" value="1"/>
</dbReference>
<dbReference type="Proteomes" id="UP000032930">
    <property type="component" value="Chromosome"/>
</dbReference>
<dbReference type="Gene3D" id="3.90.190.20">
    <property type="entry name" value="Mur ligase, C-terminal domain"/>
    <property type="match status" value="1"/>
</dbReference>
<comment type="cofactor">
    <cofactor evidence="18">
        <name>Mg(2+)</name>
        <dbReference type="ChEBI" id="CHEBI:18420"/>
    </cofactor>
</comment>
<feature type="binding site" evidence="18">
    <location>
        <begin position="165"/>
        <end position="166"/>
    </location>
    <ligand>
        <name>UDP-N-acetyl-alpha-D-muramoyl-L-alanyl-D-glutamate</name>
        <dbReference type="ChEBI" id="CHEBI:83900"/>
    </ligand>
</feature>
<keyword evidence="11 18" id="KW-0961">Cell wall biogenesis/degradation</keyword>
<feature type="domain" description="Mur ligase C-terminal" evidence="21">
    <location>
        <begin position="348"/>
        <end position="474"/>
    </location>
</feature>
<protein>
    <recommendedName>
        <fullName evidence="14 18">UDP-N-acetylmuramoyl-L-alanyl-D-glutamate--2,6-diaminopimelate ligase</fullName>
        <ecNumber evidence="13 18">6.3.2.13</ecNumber>
    </recommendedName>
    <alternativeName>
        <fullName evidence="15 18">Meso-A2pm-adding enzyme</fullName>
    </alternativeName>
    <alternativeName>
        <fullName evidence="16 18">Meso-diaminopimelate-adding enzyme</fullName>
    </alternativeName>
    <alternativeName>
        <fullName evidence="17 18">UDP-MurNAc-L-Ala-D-Glu:meso-diaminopimelate ligase</fullName>
    </alternativeName>
    <alternativeName>
        <fullName evidence="18">UDP-MurNAc-tripeptide synthetase</fullName>
    </alternativeName>
    <alternativeName>
        <fullName evidence="18">UDP-N-acetylmuramyl-tripeptide synthetase</fullName>
    </alternativeName>
</protein>
<evidence type="ECO:0000256" key="17">
    <source>
        <dbReference type="ARBA" id="ARBA00081560"/>
    </source>
</evidence>
<evidence type="ECO:0000256" key="9">
    <source>
        <dbReference type="ARBA" id="ARBA00022984"/>
    </source>
</evidence>
<keyword evidence="10 18" id="KW-0131">Cell cycle</keyword>
<evidence type="ECO:0000256" key="15">
    <source>
        <dbReference type="ARBA" id="ARBA00075482"/>
    </source>
</evidence>
<dbReference type="GO" id="GO:0000287">
    <property type="term" value="F:magnesium ion binding"/>
    <property type="evidence" value="ECO:0007669"/>
    <property type="project" value="UniProtKB-UniRule"/>
</dbReference>
<evidence type="ECO:0000256" key="6">
    <source>
        <dbReference type="ARBA" id="ARBA00022840"/>
    </source>
</evidence>
<keyword evidence="2 18" id="KW-0963">Cytoplasm</keyword>
<comment type="caution">
    <text evidence="18">Lacks conserved residue(s) required for the propagation of feature annotation.</text>
</comment>